<protein>
    <submittedName>
        <fullName evidence="17">Uncharacterized protein</fullName>
    </submittedName>
</protein>
<keyword evidence="10" id="KW-0539">Nucleus</keyword>
<evidence type="ECO:0000313" key="18">
    <source>
        <dbReference type="Proteomes" id="UP000807342"/>
    </source>
</evidence>
<evidence type="ECO:0000256" key="5">
    <source>
        <dbReference type="ARBA" id="ARBA00022771"/>
    </source>
</evidence>
<dbReference type="InterPro" id="IPR014905">
    <property type="entry name" value="HIRAN"/>
</dbReference>
<dbReference type="InterPro" id="IPR027417">
    <property type="entry name" value="P-loop_NTPase"/>
</dbReference>
<dbReference type="Gene3D" id="3.40.50.300">
    <property type="entry name" value="P-loop containing nucleotide triphosphate hydrolases"/>
    <property type="match status" value="1"/>
</dbReference>
<sequence length="1123" mass="125108">MTTQHAFGYSRSIRAKCHGPPPCKGTTLPVGTLRYGQTIPSQYGENVEWRHWGCVTPDILRRLAAVDLAQVAGFAELSTGDQAKVRLATQLRRIDPADIPESAKPKHAPPVSRVSVPQASRNKRKAIEEPPRASTSCVSFAQSQMAIEIADDEPQDDEIIEELYCTMHTNVVGIQYYKGLVGPGEEVVLVREPQNSYDPNAIQVKNIGQVQVGHVPRNVAAKLAPLLDRKIVTVEGVITDGNLGRSKGYTLSMTLKIYGAVDKRDVLEPQLVWATPGQRGFPSRNKQAVGSSSTATSYGGAGYGSALGGSSSYNVTGARYPSMTQTPSISAAQQETMRKQQEAIINQQETLRKAAELKQMIDGLEKVDDDSRRSSLLDNLCSTEDILSLPLHSDPPGIKKGNLKVDLLKHQSQGLQWCIDREHPILPTKESDKPVQFWQYRTVNGKQPYYFNLATKTPQNQPPVLGRGALCADAMGLGKTLTMIALILATRGDESPGISKTSLIVAPLSIISNWEKQIEDHCVPGALSSCVYYGSNRNLSAQDLQKYDAVITTYQTITGEHGSLDTEGGSRKKRKTEQALFDVHWKRVILDEGHNIRNPKTKMARSVCALKTERRWILSGTPIINSPRDLGSLLTFLQICRPLDNEDFFKRLLLRPLKDALPSGVELLSALMNQICIRRTKEMQDKEGNPLIPLPPVEMIKVPVTLHDEARRLYDQVEQISRQRFEHYMNNQANTSFAQSNVLGMLTRMRQLALHPGLLPSNYLEELRKMENGEHPPRPIAPLTPEEKLRLQDILAQAIEDCEECPICFDILNNPRVTYCAHKFCLSCISEVISRDPKCPMDRRAISMNDLLEPPPPTDLTQKPVRDNSPEEATGIRSGSSAKVDQLVHLLKLTPLSEKSLVFSQFTTFLDKIGEALDAAGMAYVRFDGQMSAKRRQEAIAQFSIPVKDRSSLCSSSRPTRTTRSRGKGKGKAKKVDDDDFDYDDSGDADFVVQDDLSEADDFMGEENPRIMLISLKAGALGLNLTVANNVYLMDPWWQEGIESQAIDRVNRIGQKKPVHVYQLIAEDTVESKVLEIQERKKKLVQQAFSGIKRRETQRQQREARLQDLVELFGIRRQNEGSV</sequence>
<feature type="domain" description="PARP-type" evidence="13">
    <location>
        <begin position="5"/>
        <end position="86"/>
    </location>
</feature>
<dbReference type="GO" id="GO:0005634">
    <property type="term" value="C:nucleus"/>
    <property type="evidence" value="ECO:0007669"/>
    <property type="project" value="UniProtKB-SubCell"/>
</dbReference>
<dbReference type="Pfam" id="PF13923">
    <property type="entry name" value="zf-C3HC4_2"/>
    <property type="match status" value="1"/>
</dbReference>
<dbReference type="Gene3D" id="3.30.40.10">
    <property type="entry name" value="Zinc/RING finger domain, C3HC4 (zinc finger)"/>
    <property type="match status" value="1"/>
</dbReference>
<evidence type="ECO:0000256" key="4">
    <source>
        <dbReference type="ARBA" id="ARBA00022741"/>
    </source>
</evidence>
<evidence type="ECO:0000259" key="13">
    <source>
        <dbReference type="PROSITE" id="PS50064"/>
    </source>
</evidence>
<dbReference type="SUPFAM" id="SSF57716">
    <property type="entry name" value="Glucocorticoid receptor-like (DNA-binding domain)"/>
    <property type="match status" value="1"/>
</dbReference>
<evidence type="ECO:0000256" key="9">
    <source>
        <dbReference type="ARBA" id="ARBA00022840"/>
    </source>
</evidence>
<dbReference type="InterPro" id="IPR050628">
    <property type="entry name" value="SNF2_RAD54_helicase_TF"/>
</dbReference>
<dbReference type="Pfam" id="PF00645">
    <property type="entry name" value="zf-PARP"/>
    <property type="match status" value="1"/>
</dbReference>
<evidence type="ECO:0000256" key="2">
    <source>
        <dbReference type="ARBA" id="ARBA00007025"/>
    </source>
</evidence>
<dbReference type="PROSITE" id="PS50089">
    <property type="entry name" value="ZF_RING_2"/>
    <property type="match status" value="1"/>
</dbReference>
<evidence type="ECO:0000256" key="1">
    <source>
        <dbReference type="ARBA" id="ARBA00004123"/>
    </source>
</evidence>
<feature type="domain" description="Helicase C-terminal" evidence="16">
    <location>
        <begin position="883"/>
        <end position="1096"/>
    </location>
</feature>
<keyword evidence="18" id="KW-1185">Reference proteome</keyword>
<dbReference type="PROSITE" id="PS51194">
    <property type="entry name" value="HELICASE_CTER"/>
    <property type="match status" value="1"/>
</dbReference>
<dbReference type="InterPro" id="IPR001510">
    <property type="entry name" value="Znf_PARP"/>
</dbReference>
<feature type="domain" description="RING-type" evidence="14">
    <location>
        <begin position="805"/>
        <end position="843"/>
    </location>
</feature>
<dbReference type="InterPro" id="IPR001841">
    <property type="entry name" value="Znf_RING"/>
</dbReference>
<dbReference type="PANTHER" id="PTHR45626:SF17">
    <property type="entry name" value="HELICASE-LIKE TRANSCRIPTION FACTOR"/>
    <property type="match status" value="1"/>
</dbReference>
<dbReference type="PROSITE" id="PS50064">
    <property type="entry name" value="ZF_PARP_2"/>
    <property type="match status" value="1"/>
</dbReference>
<dbReference type="SMART" id="SM00487">
    <property type="entry name" value="DEXDc"/>
    <property type="match status" value="1"/>
</dbReference>
<dbReference type="InterPro" id="IPR049730">
    <property type="entry name" value="SNF2/RAD54-like_C"/>
</dbReference>
<evidence type="ECO:0000256" key="6">
    <source>
        <dbReference type="ARBA" id="ARBA00022801"/>
    </source>
</evidence>
<feature type="domain" description="Helicase ATP-binding" evidence="15">
    <location>
        <begin position="460"/>
        <end position="640"/>
    </location>
</feature>
<evidence type="ECO:0000259" key="15">
    <source>
        <dbReference type="PROSITE" id="PS51192"/>
    </source>
</evidence>
<keyword evidence="9" id="KW-0067">ATP-binding</keyword>
<dbReference type="SMART" id="SM00490">
    <property type="entry name" value="HELICc"/>
    <property type="match status" value="1"/>
</dbReference>
<dbReference type="SMART" id="SM00910">
    <property type="entry name" value="HIRAN"/>
    <property type="match status" value="1"/>
</dbReference>
<keyword evidence="5 11" id="KW-0863">Zinc-finger</keyword>
<evidence type="ECO:0000259" key="14">
    <source>
        <dbReference type="PROSITE" id="PS50089"/>
    </source>
</evidence>
<dbReference type="InterPro" id="IPR000330">
    <property type="entry name" value="SNF2_N"/>
</dbReference>
<name>A0A9P5XKA5_9AGAR</name>
<dbReference type="InterPro" id="IPR001650">
    <property type="entry name" value="Helicase_C-like"/>
</dbReference>
<evidence type="ECO:0000256" key="10">
    <source>
        <dbReference type="ARBA" id="ARBA00023242"/>
    </source>
</evidence>
<dbReference type="Pfam" id="PF00176">
    <property type="entry name" value="SNF2-rel_dom"/>
    <property type="match status" value="1"/>
</dbReference>
<keyword evidence="3" id="KW-0479">Metal-binding</keyword>
<dbReference type="InterPro" id="IPR038718">
    <property type="entry name" value="SNF2-like_sf"/>
</dbReference>
<dbReference type="AlphaFoldDB" id="A0A9P5XKA5"/>
<keyword evidence="7" id="KW-0347">Helicase</keyword>
<evidence type="ECO:0000256" key="7">
    <source>
        <dbReference type="ARBA" id="ARBA00022806"/>
    </source>
</evidence>
<dbReference type="Gene3D" id="3.40.50.10810">
    <property type="entry name" value="Tandem AAA-ATPase domain"/>
    <property type="match status" value="1"/>
</dbReference>
<dbReference type="InterPro" id="IPR017907">
    <property type="entry name" value="Znf_RING_CS"/>
</dbReference>
<dbReference type="SUPFAM" id="SSF52540">
    <property type="entry name" value="P-loop containing nucleoside triphosphate hydrolases"/>
    <property type="match status" value="2"/>
</dbReference>
<keyword evidence="4" id="KW-0547">Nucleotide-binding</keyword>
<keyword evidence="6" id="KW-0378">Hydrolase</keyword>
<dbReference type="Pfam" id="PF00271">
    <property type="entry name" value="Helicase_C"/>
    <property type="match status" value="1"/>
</dbReference>
<dbReference type="InterPro" id="IPR036957">
    <property type="entry name" value="Znf_PARP_sf"/>
</dbReference>
<proteinExistence type="inferred from homology"/>
<dbReference type="SMART" id="SM01336">
    <property type="entry name" value="zf-PARP"/>
    <property type="match status" value="1"/>
</dbReference>
<dbReference type="OrthoDB" id="448448at2759"/>
<dbReference type="InterPro" id="IPR013083">
    <property type="entry name" value="Znf_RING/FYVE/PHD"/>
</dbReference>
<dbReference type="GO" id="GO:0008270">
    <property type="term" value="F:zinc ion binding"/>
    <property type="evidence" value="ECO:0007669"/>
    <property type="project" value="UniProtKB-KW"/>
</dbReference>
<feature type="region of interest" description="Disordered" evidence="12">
    <location>
        <begin position="96"/>
        <end position="133"/>
    </location>
</feature>
<dbReference type="EMBL" id="MU151077">
    <property type="protein sequence ID" value="KAF9451964.1"/>
    <property type="molecule type" value="Genomic_DNA"/>
</dbReference>
<evidence type="ECO:0000256" key="8">
    <source>
        <dbReference type="ARBA" id="ARBA00022833"/>
    </source>
</evidence>
<evidence type="ECO:0000313" key="17">
    <source>
        <dbReference type="EMBL" id="KAF9451964.1"/>
    </source>
</evidence>
<dbReference type="GO" id="GO:0006281">
    <property type="term" value="P:DNA repair"/>
    <property type="evidence" value="ECO:0007669"/>
    <property type="project" value="TreeGrafter"/>
</dbReference>
<feature type="compositionally biased region" description="Basic residues" evidence="12">
    <location>
        <begin position="961"/>
        <end position="973"/>
    </location>
</feature>
<dbReference type="Gene3D" id="3.30.70.2330">
    <property type="match status" value="1"/>
</dbReference>
<dbReference type="SMART" id="SM00184">
    <property type="entry name" value="RING"/>
    <property type="match status" value="1"/>
</dbReference>
<evidence type="ECO:0000259" key="16">
    <source>
        <dbReference type="PROSITE" id="PS51194"/>
    </source>
</evidence>
<dbReference type="GO" id="GO:0008094">
    <property type="term" value="F:ATP-dependent activity, acting on DNA"/>
    <property type="evidence" value="ECO:0007669"/>
    <property type="project" value="TreeGrafter"/>
</dbReference>
<evidence type="ECO:0000256" key="12">
    <source>
        <dbReference type="SAM" id="MobiDB-lite"/>
    </source>
</evidence>
<dbReference type="PROSITE" id="PS00518">
    <property type="entry name" value="ZF_RING_1"/>
    <property type="match status" value="1"/>
</dbReference>
<dbReference type="SUPFAM" id="SSF57850">
    <property type="entry name" value="RING/U-box"/>
    <property type="match status" value="1"/>
</dbReference>
<gene>
    <name evidence="17" type="ORF">P691DRAFT_772701</name>
</gene>
<comment type="caution">
    <text evidence="17">The sequence shown here is derived from an EMBL/GenBank/DDBJ whole genome shotgun (WGS) entry which is preliminary data.</text>
</comment>
<comment type="subcellular location">
    <subcellularLocation>
        <location evidence="1">Nucleus</location>
    </subcellularLocation>
</comment>
<dbReference type="GO" id="GO:0005524">
    <property type="term" value="F:ATP binding"/>
    <property type="evidence" value="ECO:0007669"/>
    <property type="project" value="UniProtKB-KW"/>
</dbReference>
<evidence type="ECO:0000256" key="11">
    <source>
        <dbReference type="PROSITE-ProRule" id="PRU00175"/>
    </source>
</evidence>
<reference evidence="17" key="1">
    <citation type="submission" date="2020-11" db="EMBL/GenBank/DDBJ databases">
        <authorList>
            <consortium name="DOE Joint Genome Institute"/>
            <person name="Ahrendt S."/>
            <person name="Riley R."/>
            <person name="Andreopoulos W."/>
            <person name="Labutti K."/>
            <person name="Pangilinan J."/>
            <person name="Ruiz-Duenas F.J."/>
            <person name="Barrasa J.M."/>
            <person name="Sanchez-Garcia M."/>
            <person name="Camarero S."/>
            <person name="Miyauchi S."/>
            <person name="Serrano A."/>
            <person name="Linde D."/>
            <person name="Babiker R."/>
            <person name="Drula E."/>
            <person name="Ayuso-Fernandez I."/>
            <person name="Pacheco R."/>
            <person name="Padilla G."/>
            <person name="Ferreira P."/>
            <person name="Barriuso J."/>
            <person name="Kellner H."/>
            <person name="Castanera R."/>
            <person name="Alfaro M."/>
            <person name="Ramirez L."/>
            <person name="Pisabarro A.G."/>
            <person name="Kuo A."/>
            <person name="Tritt A."/>
            <person name="Lipzen A."/>
            <person name="He G."/>
            <person name="Yan M."/>
            <person name="Ng V."/>
            <person name="Cullen D."/>
            <person name="Martin F."/>
            <person name="Rosso M.-N."/>
            <person name="Henrissat B."/>
            <person name="Hibbett D."/>
            <person name="Martinez A.T."/>
            <person name="Grigoriev I.V."/>
        </authorList>
    </citation>
    <scope>NUCLEOTIDE SEQUENCE</scope>
    <source>
        <strain evidence="17">MF-IS2</strain>
    </source>
</reference>
<dbReference type="GO" id="GO:0003677">
    <property type="term" value="F:DNA binding"/>
    <property type="evidence" value="ECO:0007669"/>
    <property type="project" value="InterPro"/>
</dbReference>
<evidence type="ECO:0000256" key="3">
    <source>
        <dbReference type="ARBA" id="ARBA00022723"/>
    </source>
</evidence>
<comment type="similarity">
    <text evidence="2">Belongs to the SNF2/RAD54 helicase family.</text>
</comment>
<dbReference type="PANTHER" id="PTHR45626">
    <property type="entry name" value="TRANSCRIPTION TERMINATION FACTOR 2-RELATED"/>
    <property type="match status" value="1"/>
</dbReference>
<dbReference type="InterPro" id="IPR014001">
    <property type="entry name" value="Helicase_ATP-bd"/>
</dbReference>
<dbReference type="Gene3D" id="3.30.1740.10">
    <property type="entry name" value="Zinc finger, PARP-type"/>
    <property type="match status" value="1"/>
</dbReference>
<dbReference type="GO" id="GO:0004386">
    <property type="term" value="F:helicase activity"/>
    <property type="evidence" value="ECO:0007669"/>
    <property type="project" value="UniProtKB-KW"/>
</dbReference>
<keyword evidence="8" id="KW-0862">Zinc</keyword>
<dbReference type="CDD" id="cd18793">
    <property type="entry name" value="SF2_C_SNF"/>
    <property type="match status" value="1"/>
</dbReference>
<feature type="region of interest" description="Disordered" evidence="12">
    <location>
        <begin position="848"/>
        <end position="878"/>
    </location>
</feature>
<dbReference type="Proteomes" id="UP000807342">
    <property type="component" value="Unassembled WGS sequence"/>
</dbReference>
<accession>A0A9P5XKA5</accession>
<organism evidence="17 18">
    <name type="scientific">Macrolepiota fuliginosa MF-IS2</name>
    <dbReference type="NCBI Taxonomy" id="1400762"/>
    <lineage>
        <taxon>Eukaryota</taxon>
        <taxon>Fungi</taxon>
        <taxon>Dikarya</taxon>
        <taxon>Basidiomycota</taxon>
        <taxon>Agaricomycotina</taxon>
        <taxon>Agaricomycetes</taxon>
        <taxon>Agaricomycetidae</taxon>
        <taxon>Agaricales</taxon>
        <taxon>Agaricineae</taxon>
        <taxon>Agaricaceae</taxon>
        <taxon>Macrolepiota</taxon>
    </lineage>
</organism>
<feature type="region of interest" description="Disordered" evidence="12">
    <location>
        <begin position="951"/>
        <end position="979"/>
    </location>
</feature>
<dbReference type="PROSITE" id="PS51192">
    <property type="entry name" value="HELICASE_ATP_BIND_1"/>
    <property type="match status" value="1"/>
</dbReference>
<dbReference type="GO" id="GO:0016818">
    <property type="term" value="F:hydrolase activity, acting on acid anhydrides, in phosphorus-containing anhydrides"/>
    <property type="evidence" value="ECO:0007669"/>
    <property type="project" value="InterPro"/>
</dbReference>
<dbReference type="Pfam" id="PF08797">
    <property type="entry name" value="HIRAN"/>
    <property type="match status" value="1"/>
</dbReference>